<keyword evidence="8" id="KW-0256">Endoplasmic reticulum</keyword>
<evidence type="ECO:0000256" key="15">
    <source>
        <dbReference type="ARBA" id="ARBA00023284"/>
    </source>
</evidence>
<dbReference type="AlphaFoldDB" id="A0A2K1KC22"/>
<dbReference type="PANTHER" id="PTHR12613:SF0">
    <property type="entry name" value="ERO1-LIKE PROTEIN"/>
    <property type="match status" value="1"/>
</dbReference>
<comment type="cofactor">
    <cofactor evidence="1">
        <name>FAD</name>
        <dbReference type="ChEBI" id="CHEBI:57692"/>
    </cofactor>
</comment>
<reference evidence="16 18" key="1">
    <citation type="journal article" date="2008" name="Science">
        <title>The Physcomitrella genome reveals evolutionary insights into the conquest of land by plants.</title>
        <authorList>
            <person name="Rensing S."/>
            <person name="Lang D."/>
            <person name="Zimmer A."/>
            <person name="Terry A."/>
            <person name="Salamov A."/>
            <person name="Shapiro H."/>
            <person name="Nishiyama T."/>
            <person name="Perroud P.-F."/>
            <person name="Lindquist E."/>
            <person name="Kamisugi Y."/>
            <person name="Tanahashi T."/>
            <person name="Sakakibara K."/>
            <person name="Fujita T."/>
            <person name="Oishi K."/>
            <person name="Shin-I T."/>
            <person name="Kuroki Y."/>
            <person name="Toyoda A."/>
            <person name="Suzuki Y."/>
            <person name="Hashimoto A."/>
            <person name="Yamaguchi K."/>
            <person name="Sugano A."/>
            <person name="Kohara Y."/>
            <person name="Fujiyama A."/>
            <person name="Anterola A."/>
            <person name="Aoki S."/>
            <person name="Ashton N."/>
            <person name="Barbazuk W.B."/>
            <person name="Barker E."/>
            <person name="Bennetzen J."/>
            <person name="Bezanilla M."/>
            <person name="Blankenship R."/>
            <person name="Cho S.H."/>
            <person name="Dutcher S."/>
            <person name="Estelle M."/>
            <person name="Fawcett J.A."/>
            <person name="Gundlach H."/>
            <person name="Hanada K."/>
            <person name="Heyl A."/>
            <person name="Hicks K.A."/>
            <person name="Hugh J."/>
            <person name="Lohr M."/>
            <person name="Mayer K."/>
            <person name="Melkozernov A."/>
            <person name="Murata T."/>
            <person name="Nelson D."/>
            <person name="Pils B."/>
            <person name="Prigge M."/>
            <person name="Reiss B."/>
            <person name="Renner T."/>
            <person name="Rombauts S."/>
            <person name="Rushton P."/>
            <person name="Sanderfoot A."/>
            <person name="Schween G."/>
            <person name="Shiu S.-H."/>
            <person name="Stueber K."/>
            <person name="Theodoulou F.L."/>
            <person name="Tu H."/>
            <person name="Van de Peer Y."/>
            <person name="Verrier P.J."/>
            <person name="Waters E."/>
            <person name="Wood A."/>
            <person name="Yang L."/>
            <person name="Cove D."/>
            <person name="Cuming A."/>
            <person name="Hasebe M."/>
            <person name="Lucas S."/>
            <person name="Mishler D.B."/>
            <person name="Reski R."/>
            <person name="Grigoriev I."/>
            <person name="Quatrano R.S."/>
            <person name="Boore J.L."/>
        </authorList>
    </citation>
    <scope>NUCLEOTIDE SEQUENCE [LARGE SCALE GENOMIC DNA]</scope>
    <source>
        <strain evidence="17 18">cv. Gransden 2004</strain>
    </source>
</reference>
<dbReference type="Gramene" id="Pp3c7_18110V3.1">
    <property type="protein sequence ID" value="PAC:32923628.CDS.1"/>
    <property type="gene ID" value="Pp3c7_18110"/>
</dbReference>
<keyword evidence="10" id="KW-0249">Electron transport</keyword>
<evidence type="ECO:0000256" key="11">
    <source>
        <dbReference type="ARBA" id="ARBA00023002"/>
    </source>
</evidence>
<comment type="subunit">
    <text evidence="4">May function both as a monomer and a homodimer.</text>
</comment>
<dbReference type="Proteomes" id="UP000006727">
    <property type="component" value="Chromosome 7"/>
</dbReference>
<evidence type="ECO:0000256" key="5">
    <source>
        <dbReference type="ARBA" id="ARBA00022448"/>
    </source>
</evidence>
<evidence type="ECO:0000256" key="1">
    <source>
        <dbReference type="ARBA" id="ARBA00001974"/>
    </source>
</evidence>
<gene>
    <name evidence="16" type="ORF">PHYPA_010522</name>
</gene>
<dbReference type="STRING" id="3218.A0A2K1KC22"/>
<dbReference type="GO" id="GO:0034975">
    <property type="term" value="P:protein folding in endoplasmic reticulum"/>
    <property type="evidence" value="ECO:0000318"/>
    <property type="project" value="GO_Central"/>
</dbReference>
<evidence type="ECO:0000256" key="13">
    <source>
        <dbReference type="ARBA" id="ARBA00023157"/>
    </source>
</evidence>
<keyword evidence="18" id="KW-1185">Reference proteome</keyword>
<reference evidence="17" key="3">
    <citation type="submission" date="2020-12" db="UniProtKB">
        <authorList>
            <consortium name="EnsemblPlants"/>
        </authorList>
    </citation>
    <scope>IDENTIFICATION</scope>
</reference>
<organism evidence="16">
    <name type="scientific">Physcomitrium patens</name>
    <name type="common">Spreading-leaved earth moss</name>
    <name type="synonym">Physcomitrella patens</name>
    <dbReference type="NCBI Taxonomy" id="3218"/>
    <lineage>
        <taxon>Eukaryota</taxon>
        <taxon>Viridiplantae</taxon>
        <taxon>Streptophyta</taxon>
        <taxon>Embryophyta</taxon>
        <taxon>Bryophyta</taxon>
        <taxon>Bryophytina</taxon>
        <taxon>Bryopsida</taxon>
        <taxon>Funariidae</taxon>
        <taxon>Funariales</taxon>
        <taxon>Funariaceae</taxon>
        <taxon>Physcomitrium</taxon>
    </lineage>
</organism>
<protein>
    <submittedName>
        <fullName evidence="16 17">Uncharacterized protein</fullName>
    </submittedName>
</protein>
<comment type="similarity">
    <text evidence="3">Belongs to the EROs family.</text>
</comment>
<reference evidence="16 18" key="2">
    <citation type="journal article" date="2018" name="Plant J.">
        <title>The Physcomitrella patens chromosome-scale assembly reveals moss genome structure and evolution.</title>
        <authorList>
            <person name="Lang D."/>
            <person name="Ullrich K.K."/>
            <person name="Murat F."/>
            <person name="Fuchs J."/>
            <person name="Jenkins J."/>
            <person name="Haas F.B."/>
            <person name="Piednoel M."/>
            <person name="Gundlach H."/>
            <person name="Van Bel M."/>
            <person name="Meyberg R."/>
            <person name="Vives C."/>
            <person name="Morata J."/>
            <person name="Symeonidi A."/>
            <person name="Hiss M."/>
            <person name="Muchero W."/>
            <person name="Kamisugi Y."/>
            <person name="Saleh O."/>
            <person name="Blanc G."/>
            <person name="Decker E.L."/>
            <person name="van Gessel N."/>
            <person name="Grimwood J."/>
            <person name="Hayes R.D."/>
            <person name="Graham S.W."/>
            <person name="Gunter L.E."/>
            <person name="McDaniel S.F."/>
            <person name="Hoernstein S.N.W."/>
            <person name="Larsson A."/>
            <person name="Li F.W."/>
            <person name="Perroud P.F."/>
            <person name="Phillips J."/>
            <person name="Ranjan P."/>
            <person name="Rokshar D.S."/>
            <person name="Rothfels C.J."/>
            <person name="Schneider L."/>
            <person name="Shu S."/>
            <person name="Stevenson D.W."/>
            <person name="Thummler F."/>
            <person name="Tillich M."/>
            <person name="Villarreal Aguilar J.C."/>
            <person name="Widiez T."/>
            <person name="Wong G.K."/>
            <person name="Wymore A."/>
            <person name="Zhang Y."/>
            <person name="Zimmer A.D."/>
            <person name="Quatrano R.S."/>
            <person name="Mayer K.F.X."/>
            <person name="Goodstein D."/>
            <person name="Casacuberta J.M."/>
            <person name="Vandepoele K."/>
            <person name="Reski R."/>
            <person name="Cuming A.C."/>
            <person name="Tuskan G.A."/>
            <person name="Maumus F."/>
            <person name="Salse J."/>
            <person name="Schmutz J."/>
            <person name="Rensing S.A."/>
        </authorList>
    </citation>
    <scope>NUCLEOTIDE SEQUENCE [LARGE SCALE GENOMIC DNA]</scope>
    <source>
        <strain evidence="17 18">cv. Gransden 2004</strain>
    </source>
</reference>
<proteinExistence type="inferred from homology"/>
<dbReference type="SUPFAM" id="SSF110019">
    <property type="entry name" value="ERO1-like"/>
    <property type="match status" value="1"/>
</dbReference>
<dbReference type="Pfam" id="PF04137">
    <property type="entry name" value="ERO1"/>
    <property type="match status" value="1"/>
</dbReference>
<evidence type="ECO:0000313" key="18">
    <source>
        <dbReference type="Proteomes" id="UP000006727"/>
    </source>
</evidence>
<evidence type="ECO:0000256" key="4">
    <source>
        <dbReference type="ARBA" id="ARBA00011802"/>
    </source>
</evidence>
<keyword evidence="14" id="KW-0325">Glycoprotein</keyword>
<evidence type="ECO:0000256" key="9">
    <source>
        <dbReference type="ARBA" id="ARBA00022827"/>
    </source>
</evidence>
<evidence type="ECO:0000313" key="17">
    <source>
        <dbReference type="EnsemblPlants" id="PAC:32923628.CDS.1"/>
    </source>
</evidence>
<dbReference type="GO" id="GO:0015035">
    <property type="term" value="F:protein-disulfide reductase activity"/>
    <property type="evidence" value="ECO:0000318"/>
    <property type="project" value="GO_Central"/>
</dbReference>
<evidence type="ECO:0000256" key="2">
    <source>
        <dbReference type="ARBA" id="ARBA00004367"/>
    </source>
</evidence>
<keyword evidence="7" id="KW-0732">Signal</keyword>
<dbReference type="EMBL" id="ABEU02000007">
    <property type="protein sequence ID" value="PNR51336.1"/>
    <property type="molecule type" value="Genomic_DNA"/>
</dbReference>
<comment type="subcellular location">
    <subcellularLocation>
        <location evidence="2">Endoplasmic reticulum membrane</location>
        <topology evidence="2">Peripheral membrane protein</topology>
        <orientation evidence="2">Lumenal side</orientation>
    </subcellularLocation>
</comment>
<evidence type="ECO:0000256" key="10">
    <source>
        <dbReference type="ARBA" id="ARBA00022982"/>
    </source>
</evidence>
<keyword evidence="13" id="KW-1015">Disulfide bond</keyword>
<evidence type="ECO:0000313" key="16">
    <source>
        <dbReference type="EMBL" id="PNR51336.1"/>
    </source>
</evidence>
<sequence length="160" mass="18465">MSFILKIVSSMGNELVHRETCVLQAHFRASHVHLHPHCCRLPDGQIQEFLVEEYLSDDRVRQHPEHVQNLYFTNLFVLRALLKTEKYVSEAGYFTGNDAEDHLTHKLMIGLVGSERLRIACPIPFNEATMWGRPDAYDLKPQLQKNFRNITALMDCVGCK</sequence>
<keyword evidence="5" id="KW-0813">Transport</keyword>
<keyword evidence="12" id="KW-0472">Membrane</keyword>
<dbReference type="EnsemblPlants" id="Pp3c7_18110V3.1">
    <property type="protein sequence ID" value="PAC:32923628.CDS.1"/>
    <property type="gene ID" value="Pp3c7_18110"/>
</dbReference>
<accession>A0A2K1KC22</accession>
<keyword evidence="11" id="KW-0560">Oxidoreductase</keyword>
<evidence type="ECO:0000256" key="7">
    <source>
        <dbReference type="ARBA" id="ARBA00022729"/>
    </source>
</evidence>
<keyword evidence="6" id="KW-0285">Flavoprotein</keyword>
<dbReference type="PaxDb" id="3218-PP1S2_642V6.1"/>
<keyword evidence="9" id="KW-0274">FAD</keyword>
<keyword evidence="15" id="KW-0676">Redox-active center</keyword>
<evidence type="ECO:0000256" key="14">
    <source>
        <dbReference type="ARBA" id="ARBA00023180"/>
    </source>
</evidence>
<evidence type="ECO:0000256" key="6">
    <source>
        <dbReference type="ARBA" id="ARBA00022630"/>
    </source>
</evidence>
<evidence type="ECO:0000256" key="12">
    <source>
        <dbReference type="ARBA" id="ARBA00023136"/>
    </source>
</evidence>
<name>A0A2K1KC22_PHYPA</name>
<evidence type="ECO:0000256" key="3">
    <source>
        <dbReference type="ARBA" id="ARBA00008277"/>
    </source>
</evidence>
<dbReference type="PANTHER" id="PTHR12613">
    <property type="entry name" value="ERO1-RELATED"/>
    <property type="match status" value="1"/>
</dbReference>
<dbReference type="GO" id="GO:0016972">
    <property type="term" value="F:thiol oxidase activity"/>
    <property type="evidence" value="ECO:0007669"/>
    <property type="project" value="InterPro"/>
</dbReference>
<dbReference type="GO" id="GO:0071949">
    <property type="term" value="F:FAD binding"/>
    <property type="evidence" value="ECO:0007669"/>
    <property type="project" value="InterPro"/>
</dbReference>
<evidence type="ECO:0000256" key="8">
    <source>
        <dbReference type="ARBA" id="ARBA00022824"/>
    </source>
</evidence>
<dbReference type="InParanoid" id="A0A2K1KC22"/>
<dbReference type="GO" id="GO:0005789">
    <property type="term" value="C:endoplasmic reticulum membrane"/>
    <property type="evidence" value="ECO:0000318"/>
    <property type="project" value="GO_Central"/>
</dbReference>
<dbReference type="InterPro" id="IPR037192">
    <property type="entry name" value="ERO1-like_sf"/>
</dbReference>
<dbReference type="InterPro" id="IPR007266">
    <property type="entry name" value="Ero1"/>
</dbReference>